<keyword evidence="3" id="KW-0238">DNA-binding</keyword>
<evidence type="ECO:0000313" key="9">
    <source>
        <dbReference type="Proteomes" id="UP001139207"/>
    </source>
</evidence>
<protein>
    <submittedName>
        <fullName evidence="8">Response regulator transcription factor</fullName>
    </submittedName>
</protein>
<dbReference type="PANTHER" id="PTHR43214:SF24">
    <property type="entry name" value="TRANSCRIPTIONAL REGULATORY PROTEIN NARL-RELATED"/>
    <property type="match status" value="1"/>
</dbReference>
<dbReference type="InterPro" id="IPR000792">
    <property type="entry name" value="Tscrpt_reg_LuxR_C"/>
</dbReference>
<dbReference type="CDD" id="cd17535">
    <property type="entry name" value="REC_NarL-like"/>
    <property type="match status" value="1"/>
</dbReference>
<proteinExistence type="predicted"/>
<dbReference type="PRINTS" id="PR00038">
    <property type="entry name" value="HTHLUXR"/>
</dbReference>
<dbReference type="AlphaFoldDB" id="A0A9X1WHE3"/>
<dbReference type="EMBL" id="JALIEA010000016">
    <property type="protein sequence ID" value="MCJ7859074.1"/>
    <property type="molecule type" value="Genomic_DNA"/>
</dbReference>
<dbReference type="InterPro" id="IPR058245">
    <property type="entry name" value="NreC/VraR/RcsB-like_REC"/>
</dbReference>
<dbReference type="PANTHER" id="PTHR43214">
    <property type="entry name" value="TWO-COMPONENT RESPONSE REGULATOR"/>
    <property type="match status" value="1"/>
</dbReference>
<evidence type="ECO:0000256" key="2">
    <source>
        <dbReference type="ARBA" id="ARBA00023015"/>
    </source>
</evidence>
<evidence type="ECO:0000259" key="6">
    <source>
        <dbReference type="PROSITE" id="PS50043"/>
    </source>
</evidence>
<dbReference type="GO" id="GO:0000160">
    <property type="term" value="P:phosphorelay signal transduction system"/>
    <property type="evidence" value="ECO:0007669"/>
    <property type="project" value="InterPro"/>
</dbReference>
<dbReference type="InterPro" id="IPR011006">
    <property type="entry name" value="CheY-like_superfamily"/>
</dbReference>
<evidence type="ECO:0000256" key="1">
    <source>
        <dbReference type="ARBA" id="ARBA00022553"/>
    </source>
</evidence>
<dbReference type="SMART" id="SM00421">
    <property type="entry name" value="HTH_LUXR"/>
    <property type="match status" value="1"/>
</dbReference>
<keyword evidence="2" id="KW-0805">Transcription regulation</keyword>
<evidence type="ECO:0000259" key="7">
    <source>
        <dbReference type="PROSITE" id="PS50110"/>
    </source>
</evidence>
<dbReference type="Gene3D" id="3.40.50.2300">
    <property type="match status" value="1"/>
</dbReference>
<dbReference type="GO" id="GO:0006355">
    <property type="term" value="P:regulation of DNA-templated transcription"/>
    <property type="evidence" value="ECO:0007669"/>
    <property type="project" value="InterPro"/>
</dbReference>
<dbReference type="Pfam" id="PF00196">
    <property type="entry name" value="GerE"/>
    <property type="match status" value="1"/>
</dbReference>
<gene>
    <name evidence="8" type="ORF">MUN33_10180</name>
</gene>
<evidence type="ECO:0000256" key="3">
    <source>
        <dbReference type="ARBA" id="ARBA00023125"/>
    </source>
</evidence>
<organism evidence="8 9">
    <name type="scientific">Corynebacterium kalidii</name>
    <dbReference type="NCBI Taxonomy" id="2931982"/>
    <lineage>
        <taxon>Bacteria</taxon>
        <taxon>Bacillati</taxon>
        <taxon>Actinomycetota</taxon>
        <taxon>Actinomycetes</taxon>
        <taxon>Mycobacteriales</taxon>
        <taxon>Corynebacteriaceae</taxon>
        <taxon>Corynebacterium</taxon>
    </lineage>
</organism>
<dbReference type="SUPFAM" id="SSF52172">
    <property type="entry name" value="CheY-like"/>
    <property type="match status" value="1"/>
</dbReference>
<dbReference type="GO" id="GO:0003677">
    <property type="term" value="F:DNA binding"/>
    <property type="evidence" value="ECO:0007669"/>
    <property type="project" value="UniProtKB-KW"/>
</dbReference>
<dbReference type="RefSeq" id="WP_244804802.1">
    <property type="nucleotide sequence ID" value="NZ_JALIEA010000016.1"/>
</dbReference>
<dbReference type="CDD" id="cd06170">
    <property type="entry name" value="LuxR_C_like"/>
    <property type="match status" value="1"/>
</dbReference>
<dbReference type="SMART" id="SM00448">
    <property type="entry name" value="REC"/>
    <property type="match status" value="1"/>
</dbReference>
<feature type="domain" description="HTH luxR-type" evidence="6">
    <location>
        <begin position="153"/>
        <end position="218"/>
    </location>
</feature>
<evidence type="ECO:0000313" key="8">
    <source>
        <dbReference type="EMBL" id="MCJ7859074.1"/>
    </source>
</evidence>
<accession>A0A9X1WHE3</accession>
<dbReference type="InterPro" id="IPR001789">
    <property type="entry name" value="Sig_transdc_resp-reg_receiver"/>
</dbReference>
<comment type="caution">
    <text evidence="8">The sequence shown here is derived from an EMBL/GenBank/DDBJ whole genome shotgun (WGS) entry which is preliminary data.</text>
</comment>
<dbReference type="PROSITE" id="PS50110">
    <property type="entry name" value="RESPONSE_REGULATORY"/>
    <property type="match status" value="1"/>
</dbReference>
<keyword evidence="4" id="KW-0804">Transcription</keyword>
<keyword evidence="9" id="KW-1185">Reference proteome</keyword>
<name>A0A9X1WHE3_9CORY</name>
<feature type="domain" description="Response regulatory" evidence="7">
    <location>
        <begin position="3"/>
        <end position="121"/>
    </location>
</feature>
<keyword evidence="1 5" id="KW-0597">Phosphoprotein</keyword>
<dbReference type="InterPro" id="IPR039420">
    <property type="entry name" value="WalR-like"/>
</dbReference>
<evidence type="ECO:0000256" key="5">
    <source>
        <dbReference type="PROSITE-ProRule" id="PRU00169"/>
    </source>
</evidence>
<sequence length="224" mass="23616">MTTVLVVDDQVLIRQAVVDILSSTPDTEVVGAAADGLEAVSMTAELHPDVVLTDIRMPRLDGIAATERICSDPANADSRVLVLTTFEEDEYVVAALRAGASGFIGKGAEPEEIIRAVHAVADGDALLSPAATRGLIARCVTSPGPRPAVSDAAAQALAQLTDREREVLELVGRGLSNQQIAETFVISPHTAKTHVNRIMTKVRAHDRAQLVILAYEGGLLVPGE</sequence>
<dbReference type="Proteomes" id="UP001139207">
    <property type="component" value="Unassembled WGS sequence"/>
</dbReference>
<dbReference type="PROSITE" id="PS50043">
    <property type="entry name" value="HTH_LUXR_2"/>
    <property type="match status" value="1"/>
</dbReference>
<reference evidence="8" key="1">
    <citation type="submission" date="2022-04" db="EMBL/GenBank/DDBJ databases">
        <title>Corynebacterium kalidii LD5P10.</title>
        <authorList>
            <person name="Sun J.Q."/>
        </authorList>
    </citation>
    <scope>NUCLEOTIDE SEQUENCE</scope>
    <source>
        <strain evidence="8">LD5P10</strain>
    </source>
</reference>
<feature type="modified residue" description="4-aspartylphosphate" evidence="5">
    <location>
        <position position="54"/>
    </location>
</feature>
<dbReference type="Pfam" id="PF00072">
    <property type="entry name" value="Response_reg"/>
    <property type="match status" value="1"/>
</dbReference>
<evidence type="ECO:0000256" key="4">
    <source>
        <dbReference type="ARBA" id="ARBA00023163"/>
    </source>
</evidence>